<dbReference type="RefSeq" id="WP_008518328.1">
    <property type="nucleotide sequence ID" value="NZ_ACJM01000017.1"/>
</dbReference>
<dbReference type="PANTHER" id="PTHR36928">
    <property type="entry name" value="PHOSPHATASE YCDX-RELATED"/>
    <property type="match status" value="1"/>
</dbReference>
<dbReference type="InterPro" id="IPR004013">
    <property type="entry name" value="PHP_dom"/>
</dbReference>
<dbReference type="SUPFAM" id="SSF81301">
    <property type="entry name" value="Nucleotidyltransferase"/>
    <property type="match status" value="1"/>
</dbReference>
<dbReference type="InterPro" id="IPR027421">
    <property type="entry name" value="DNA_pol_lamdba_lyase_dom_sf"/>
</dbReference>
<proteinExistence type="predicted"/>
<evidence type="ECO:0000259" key="1">
    <source>
        <dbReference type="SMART" id="SM00481"/>
    </source>
</evidence>
<dbReference type="FunFam" id="3.20.20.140:FF:000047">
    <property type="entry name" value="PHP domain-containing protein"/>
    <property type="match status" value="1"/>
</dbReference>
<dbReference type="GO" id="GO:0005829">
    <property type="term" value="C:cytosol"/>
    <property type="evidence" value="ECO:0007669"/>
    <property type="project" value="TreeGrafter"/>
</dbReference>
<reference evidence="2 3" key="1">
    <citation type="submission" date="2009-02" db="EMBL/GenBank/DDBJ databases">
        <title>Sequencing of the draft genome and assembly of Dethiobacter alkaliphilus AHT 1.</title>
        <authorList>
            <consortium name="US DOE Joint Genome Institute (JGI-PGF)"/>
            <person name="Lucas S."/>
            <person name="Copeland A."/>
            <person name="Lapidus A."/>
            <person name="Glavina del Rio T."/>
            <person name="Dalin E."/>
            <person name="Tice H."/>
            <person name="Bruce D."/>
            <person name="Goodwin L."/>
            <person name="Pitluck S."/>
            <person name="Larimer F."/>
            <person name="Land M.L."/>
            <person name="Hauser L."/>
            <person name="Muyzer G."/>
        </authorList>
    </citation>
    <scope>NUCLEOTIDE SEQUENCE [LARGE SCALE GENOMIC DNA]</scope>
    <source>
        <strain evidence="2 3">AHT 1</strain>
    </source>
</reference>
<organism evidence="2 3">
    <name type="scientific">Dethiobacter alkaliphilus AHT 1</name>
    <dbReference type="NCBI Taxonomy" id="555088"/>
    <lineage>
        <taxon>Bacteria</taxon>
        <taxon>Bacillati</taxon>
        <taxon>Bacillota</taxon>
        <taxon>Dethiobacteria</taxon>
        <taxon>Dethiobacterales</taxon>
        <taxon>Dethiobacteraceae</taxon>
        <taxon>Dethiobacter</taxon>
    </lineage>
</organism>
<gene>
    <name evidence="2" type="ORF">DealDRAFT_2679</name>
</gene>
<dbReference type="SUPFAM" id="SSF47802">
    <property type="entry name" value="DNA polymerase beta, N-terminal domain-like"/>
    <property type="match status" value="1"/>
</dbReference>
<dbReference type="InterPro" id="IPR010996">
    <property type="entry name" value="HHH_MUS81"/>
</dbReference>
<dbReference type="Gene3D" id="1.10.150.110">
    <property type="entry name" value="DNA polymerase beta, N-terminal domain-like"/>
    <property type="match status" value="1"/>
</dbReference>
<dbReference type="OrthoDB" id="9808747at2"/>
<dbReference type="Proteomes" id="UP000006443">
    <property type="component" value="Unassembled WGS sequence"/>
</dbReference>
<dbReference type="Gene3D" id="3.20.20.140">
    <property type="entry name" value="Metal-dependent hydrolases"/>
    <property type="match status" value="1"/>
</dbReference>
<evidence type="ECO:0000313" key="3">
    <source>
        <dbReference type="Proteomes" id="UP000006443"/>
    </source>
</evidence>
<feature type="domain" description="Polymerase/histidinol phosphatase N-terminal" evidence="1">
    <location>
        <begin position="275"/>
        <end position="354"/>
    </location>
</feature>
<dbReference type="PANTHER" id="PTHR36928:SF1">
    <property type="entry name" value="PHOSPHATASE YCDX-RELATED"/>
    <property type="match status" value="1"/>
</dbReference>
<dbReference type="SMART" id="SM00481">
    <property type="entry name" value="POLIIIAc"/>
    <property type="match status" value="1"/>
</dbReference>
<dbReference type="Gene3D" id="3.30.460.10">
    <property type="entry name" value="Beta Polymerase, domain 2"/>
    <property type="match status" value="1"/>
</dbReference>
<dbReference type="InterPro" id="IPR003141">
    <property type="entry name" value="Pol/His_phosphatase_N"/>
</dbReference>
<dbReference type="NCBIfam" id="NF005928">
    <property type="entry name" value="PRK07945.1"/>
    <property type="match status" value="1"/>
</dbReference>
<sequence length="513" mass="56751">MHNRDVAEMLDRAARILALRGENRYRVRAYKRAARAVISAPEEIEQLIRKNRLQSLEGVGSGLAAKIKEIVRTGKLPLLERLETGKLPPLEQNRQIMLASALTLVSELIPQLKELSGVGRVEVTGDVRRSREMVSEVAVVVGADDLAAARESFKQSDFLHQLSWDGNFCRAIHSYGIPVALYLVHRDDFCLTHWVTTGSKNHVQKVAAAIEKVTGHDLLSQEAKTMPHSFMEEEEIYELAEMSYVPPELREDAGELTAAAKGALPALITADQYRGDLHVHTDWSDGTADVEKMVKAAAELGYEYLAVTDHSRTLKIARGLSLERLAEQKKFIASLQEKYPNIRILAGIEADILDDGSVDAPDEVLSGLDVVVASVHSGFRQSRQKLTQRICRAMQNKYVQIIGHATGRLLGKRDPYDVDVEELIRTAAGTGTVLEINSSPDRLDINGDYARRAKETGVKIAINTDAHSQLELANVGLGIATARRGWLTAENVVNTRSASDLLPLLQRKKLNRQ</sequence>
<dbReference type="SUPFAM" id="SSF89550">
    <property type="entry name" value="PHP domain-like"/>
    <property type="match status" value="1"/>
</dbReference>
<name>C0GJM0_DETAL</name>
<dbReference type="eggNOG" id="COG1796">
    <property type="taxonomic scope" value="Bacteria"/>
</dbReference>
<dbReference type="STRING" id="555088.DealDRAFT_2679"/>
<keyword evidence="3" id="KW-1185">Reference proteome</keyword>
<evidence type="ECO:0000313" key="2">
    <source>
        <dbReference type="EMBL" id="EEG76442.1"/>
    </source>
</evidence>
<dbReference type="InterPro" id="IPR037160">
    <property type="entry name" value="DNA_Pol_thumb_sf"/>
</dbReference>
<comment type="caution">
    <text evidence="2">The sequence shown here is derived from an EMBL/GenBank/DDBJ whole genome shotgun (WGS) entry which is preliminary data.</text>
</comment>
<dbReference type="AlphaFoldDB" id="C0GJM0"/>
<dbReference type="CDD" id="cd07436">
    <property type="entry name" value="PHP_PolX"/>
    <property type="match status" value="1"/>
</dbReference>
<dbReference type="InterPro" id="IPR047967">
    <property type="entry name" value="PolX_PHP"/>
</dbReference>
<dbReference type="GO" id="GO:0008270">
    <property type="term" value="F:zinc ion binding"/>
    <property type="evidence" value="ECO:0007669"/>
    <property type="project" value="TreeGrafter"/>
</dbReference>
<dbReference type="GO" id="GO:0042578">
    <property type="term" value="F:phosphoric ester hydrolase activity"/>
    <property type="evidence" value="ECO:0007669"/>
    <property type="project" value="TreeGrafter"/>
</dbReference>
<dbReference type="InterPro" id="IPR050243">
    <property type="entry name" value="PHP_phosphatase"/>
</dbReference>
<dbReference type="Pfam" id="PF02811">
    <property type="entry name" value="PHP"/>
    <property type="match status" value="1"/>
</dbReference>
<dbReference type="EMBL" id="ACJM01000017">
    <property type="protein sequence ID" value="EEG76442.1"/>
    <property type="molecule type" value="Genomic_DNA"/>
</dbReference>
<protein>
    <submittedName>
        <fullName evidence="2">PHP domain protein</fullName>
    </submittedName>
</protein>
<dbReference type="Pfam" id="PF14716">
    <property type="entry name" value="HHH_8"/>
    <property type="match status" value="1"/>
</dbReference>
<dbReference type="InterPro" id="IPR016195">
    <property type="entry name" value="Pol/histidinol_Pase-like"/>
</dbReference>
<dbReference type="eggNOG" id="COG1387">
    <property type="taxonomic scope" value="Bacteria"/>
</dbReference>
<dbReference type="Gene3D" id="3.30.210.10">
    <property type="entry name" value="DNA polymerase, thumb domain"/>
    <property type="match status" value="1"/>
</dbReference>
<dbReference type="InterPro" id="IPR043519">
    <property type="entry name" value="NT_sf"/>
</dbReference>
<accession>C0GJM0</accession>